<geneLocation type="plasmid" evidence="2">
    <name>pKPoxa-48N1</name>
</geneLocation>
<reference evidence="3" key="1">
    <citation type="journal article" date="2013" name="Antimicrob. Agents Chemother.">
        <title>Characterization of a New blaOXA-48-Carrying Plasmid in Enterobacteriaceae.</title>
        <authorList>
            <person name="Berger S."/>
            <person name="Alauzet C."/>
            <person name="Aissa N."/>
            <person name="Henard S."/>
            <person name="Rabaud C."/>
            <person name="Bonnet R."/>
            <person name="Lozniewski A."/>
        </authorList>
    </citation>
    <scope>NUCLEOTIDE SEQUENCE</scope>
    <source>
        <plasmid evidence="2">pKPoxa-48N1</plasmid>
        <plasmid evidence="3">pKPoxa-48N2</plasmid>
    </source>
</reference>
<feature type="region of interest" description="Disordered" evidence="1">
    <location>
        <begin position="1"/>
        <end position="26"/>
    </location>
</feature>
<evidence type="ECO:0000256" key="1">
    <source>
        <dbReference type="SAM" id="MobiDB-lite"/>
    </source>
</evidence>
<protein>
    <submittedName>
        <fullName evidence="3">Uncharacterized protein</fullName>
    </submittedName>
</protein>
<dbReference type="EMBL" id="KC757416">
    <property type="protein sequence ID" value="AGL12980.1"/>
    <property type="molecule type" value="Genomic_DNA"/>
</dbReference>
<keyword evidence="3" id="KW-0614">Plasmid</keyword>
<accession>R9R7K9</accession>
<feature type="region of interest" description="Disordered" evidence="1">
    <location>
        <begin position="68"/>
        <end position="114"/>
    </location>
</feature>
<organism evidence="3">
    <name type="scientific">Klebsiella pneumoniae</name>
    <dbReference type="NCBI Taxonomy" id="573"/>
    <lineage>
        <taxon>Bacteria</taxon>
        <taxon>Pseudomonadati</taxon>
        <taxon>Pseudomonadota</taxon>
        <taxon>Gammaproteobacteria</taxon>
        <taxon>Enterobacterales</taxon>
        <taxon>Enterobacteriaceae</taxon>
        <taxon>Klebsiella/Raoultella group</taxon>
        <taxon>Klebsiella</taxon>
        <taxon>Klebsiella pneumoniae complex</taxon>
    </lineage>
</organism>
<evidence type="ECO:0000313" key="3">
    <source>
        <dbReference type="EMBL" id="AGL13148.1"/>
    </source>
</evidence>
<name>R9R7K9_KLEPN</name>
<proteinExistence type="predicted"/>
<geneLocation type="plasmid" evidence="3">
    <name>pKPoxa-48N2</name>
</geneLocation>
<evidence type="ECO:0000313" key="2">
    <source>
        <dbReference type="EMBL" id="AGL12980.1"/>
    </source>
</evidence>
<dbReference type="EMBL" id="KC757417">
    <property type="protein sequence ID" value="AGL13148.1"/>
    <property type="molecule type" value="Genomic_DNA"/>
</dbReference>
<sequence length="114" mass="12377">MRTASRRRHFPRRSGGHCSGRKAGSRRIWPAAGMCQKPGSVSWPITPIGARTGTMPAGVCPICVPGGPANRARQAQTHQSREALNEQTSSPHHHLYPAQGGQRGGYRFSGRHFP</sequence>
<dbReference type="AlphaFoldDB" id="R9R7K9"/>
<feature type="compositionally biased region" description="Basic residues" evidence="1">
    <location>
        <begin position="1"/>
        <end position="25"/>
    </location>
</feature>